<evidence type="ECO:0000313" key="3">
    <source>
        <dbReference type="Proteomes" id="UP000299102"/>
    </source>
</evidence>
<comment type="caution">
    <text evidence="2">The sequence shown here is derived from an EMBL/GenBank/DDBJ whole genome shotgun (WGS) entry which is preliminary data.</text>
</comment>
<feature type="compositionally biased region" description="Polar residues" evidence="1">
    <location>
        <begin position="269"/>
        <end position="289"/>
    </location>
</feature>
<accession>A0A4C1ZN68</accession>
<dbReference type="AlphaFoldDB" id="A0A4C1ZN68"/>
<proteinExistence type="predicted"/>
<reference evidence="2 3" key="1">
    <citation type="journal article" date="2019" name="Commun. Biol.">
        <title>The bagworm genome reveals a unique fibroin gene that provides high tensile strength.</title>
        <authorList>
            <person name="Kono N."/>
            <person name="Nakamura H."/>
            <person name="Ohtoshi R."/>
            <person name="Tomita M."/>
            <person name="Numata K."/>
            <person name="Arakawa K."/>
        </authorList>
    </citation>
    <scope>NUCLEOTIDE SEQUENCE [LARGE SCALE GENOMIC DNA]</scope>
</reference>
<evidence type="ECO:0008006" key="4">
    <source>
        <dbReference type="Google" id="ProtNLM"/>
    </source>
</evidence>
<name>A0A4C1ZN68_EUMVA</name>
<evidence type="ECO:0000256" key="1">
    <source>
        <dbReference type="SAM" id="MobiDB-lite"/>
    </source>
</evidence>
<dbReference type="EMBL" id="BGZK01001940">
    <property type="protein sequence ID" value="GBP88514.1"/>
    <property type="molecule type" value="Genomic_DNA"/>
</dbReference>
<sequence>MDRKTYRWCAVPQYENTSTVSPQKVFIVVLCKYDARRKWLQLAGKGDVLQIAINSTIFICEDYFDFTRLRLRENLFVYEGTHFAADFILSNIKERDQNLPVTRNLIFLASVRALPAPTQKIVLFISTLDNKPWQPSTNTRICSAHFVGGKQSDVENSPSYVPTIFPPVYKKKGKSQLDSARHERLLKRKERMTTSTASKPQENDDIVSNIVMEYHIMGKVSRVRMKQGCVPKKFECQEDRRKRTCSYKERLYMLKKQRMSVIAECLNEPEQSSTPSASVQDTSNTSSVGENVPETPETLCVLTANKSVQALITAKFRSKAVQTTITSTEKALSPLKPSKVSTSTSPFKSETIINLSPSMSGLSKITRNMSDEAAQSDSDNSLFVPSTSTTSCSPVHSLQVKSSSDCSEFIEEDKKVEAKETMLNGTGLLIKKLRDNLIVATIITGSAARQLAHILQIPMIPTDLPISFK</sequence>
<dbReference type="Proteomes" id="UP000299102">
    <property type="component" value="Unassembled WGS sequence"/>
</dbReference>
<keyword evidence="3" id="KW-1185">Reference proteome</keyword>
<protein>
    <recommendedName>
        <fullName evidence="4">THAP-type domain-containing protein</fullName>
    </recommendedName>
</protein>
<evidence type="ECO:0000313" key="2">
    <source>
        <dbReference type="EMBL" id="GBP88514.1"/>
    </source>
</evidence>
<gene>
    <name evidence="2" type="ORF">EVAR_64958_1</name>
</gene>
<feature type="region of interest" description="Disordered" evidence="1">
    <location>
        <begin position="268"/>
        <end position="293"/>
    </location>
</feature>
<organism evidence="2 3">
    <name type="scientific">Eumeta variegata</name>
    <name type="common">Bagworm moth</name>
    <name type="synonym">Eumeta japonica</name>
    <dbReference type="NCBI Taxonomy" id="151549"/>
    <lineage>
        <taxon>Eukaryota</taxon>
        <taxon>Metazoa</taxon>
        <taxon>Ecdysozoa</taxon>
        <taxon>Arthropoda</taxon>
        <taxon>Hexapoda</taxon>
        <taxon>Insecta</taxon>
        <taxon>Pterygota</taxon>
        <taxon>Neoptera</taxon>
        <taxon>Endopterygota</taxon>
        <taxon>Lepidoptera</taxon>
        <taxon>Glossata</taxon>
        <taxon>Ditrysia</taxon>
        <taxon>Tineoidea</taxon>
        <taxon>Psychidae</taxon>
        <taxon>Oiketicinae</taxon>
        <taxon>Eumeta</taxon>
    </lineage>
</organism>
<dbReference type="OrthoDB" id="8123506at2759"/>